<name>A0A0A1UC84_ENTIV</name>
<accession>A0A0A1UC84</accession>
<sequence>MKLKSATIRLGVSINKKTLQKYLSKLIQIPYLRLTCVFDSRHFESVIAINEQFPRLTLVCPTLRTDLVNLRQLAQKCQIGSFVVTRLILSNKQNLDDLFDLLVFLPQRGGAFEIPAEFCIHKKFQKLLKEYDWEKLEIVGGKNEISPTQKVVVRLDQCTSMRALKVMDCTFKNVEFVLPKSLESFSLLGVNSIRAFPEYDYFQKRLGNNFMFSL</sequence>
<organism evidence="1 2">
    <name type="scientific">Entamoeba invadens IP1</name>
    <dbReference type="NCBI Taxonomy" id="370355"/>
    <lineage>
        <taxon>Eukaryota</taxon>
        <taxon>Amoebozoa</taxon>
        <taxon>Evosea</taxon>
        <taxon>Archamoebae</taxon>
        <taxon>Mastigamoebida</taxon>
        <taxon>Entamoebidae</taxon>
        <taxon>Entamoeba</taxon>
    </lineage>
</organism>
<proteinExistence type="predicted"/>
<evidence type="ECO:0000313" key="1">
    <source>
        <dbReference type="EMBL" id="ELP92858.1"/>
    </source>
</evidence>
<dbReference type="EMBL" id="KB206320">
    <property type="protein sequence ID" value="ELP92858.1"/>
    <property type="molecule type" value="Genomic_DNA"/>
</dbReference>
<dbReference type="KEGG" id="eiv:EIN_508090"/>
<protein>
    <submittedName>
        <fullName evidence="1">Uncharacterized protein</fullName>
    </submittedName>
</protein>
<dbReference type="RefSeq" id="XP_004259629.1">
    <property type="nucleotide sequence ID" value="XM_004259581.1"/>
</dbReference>
<dbReference type="Proteomes" id="UP000014680">
    <property type="component" value="Unassembled WGS sequence"/>
</dbReference>
<evidence type="ECO:0000313" key="2">
    <source>
        <dbReference type="Proteomes" id="UP000014680"/>
    </source>
</evidence>
<dbReference type="VEuPathDB" id="AmoebaDB:EIN_508090"/>
<dbReference type="AlphaFoldDB" id="A0A0A1UC84"/>
<gene>
    <name evidence="1" type="ORF">EIN_508090</name>
</gene>
<dbReference type="GeneID" id="14891865"/>
<keyword evidence="2" id="KW-1185">Reference proteome</keyword>
<reference evidence="1 2" key="1">
    <citation type="submission" date="2012-10" db="EMBL/GenBank/DDBJ databases">
        <authorList>
            <person name="Zafar N."/>
            <person name="Inman J."/>
            <person name="Hall N."/>
            <person name="Lorenzi H."/>
            <person name="Caler E."/>
        </authorList>
    </citation>
    <scope>NUCLEOTIDE SEQUENCE [LARGE SCALE GENOMIC DNA]</scope>
    <source>
        <strain evidence="1 2">IP1</strain>
    </source>
</reference>